<organism evidence="2 3">
    <name type="scientific">Actinomadura meyerae</name>
    <dbReference type="NCBI Taxonomy" id="240840"/>
    <lineage>
        <taxon>Bacteria</taxon>
        <taxon>Bacillati</taxon>
        <taxon>Actinomycetota</taxon>
        <taxon>Actinomycetes</taxon>
        <taxon>Streptosporangiales</taxon>
        <taxon>Thermomonosporaceae</taxon>
        <taxon>Actinomadura</taxon>
    </lineage>
</organism>
<dbReference type="AlphaFoldDB" id="A0A239HYM2"/>
<keyword evidence="1" id="KW-0472">Membrane</keyword>
<keyword evidence="1" id="KW-1133">Transmembrane helix</keyword>
<gene>
    <name evidence="2" type="ORF">SAMN05443665_101122</name>
</gene>
<evidence type="ECO:0000313" key="2">
    <source>
        <dbReference type="EMBL" id="SNS86329.1"/>
    </source>
</evidence>
<dbReference type="EMBL" id="FZOR01000011">
    <property type="protein sequence ID" value="SNS86329.1"/>
    <property type="molecule type" value="Genomic_DNA"/>
</dbReference>
<evidence type="ECO:0000256" key="1">
    <source>
        <dbReference type="SAM" id="Phobius"/>
    </source>
</evidence>
<feature type="transmembrane region" description="Helical" evidence="1">
    <location>
        <begin position="12"/>
        <end position="40"/>
    </location>
</feature>
<keyword evidence="3" id="KW-1185">Reference proteome</keyword>
<sequence>MSRGELRRPARLIPVWVALTATFTAAIAVAGATLWLGLGLLDVHGVKREKQITSSVLFDLVKLSFAVVAGLGGLVALVVAYRKQRTEENAALREDTKLHSDRFTAAVAQLGDSSPAVQLGGVHALAGLADDAPTRQLRQTCIDVLCAYLRLPYDPDPGDAPAEGHGPADHARARAAFRAIREVRHTVIRIIGNHLRDDAAVSWQGHDLDFTDVIFDGGDFSHATFNASRVSFSGARFAGGRVSFKSARFEGGTVAFTNTHFEDGTVAFDDARFAGGIVSFYGAWFEGGSVGFVGARFEGGRVSFDSVRFEDGLVGFFAAWFEGGTVSFDDARVAGGVVGFAKARFTAGLVDLGGARFAGGMVSFKAARFEGGRVRFDKARFTGGAVGFGSVRFAEGTVSFNDARFEGGTLDFSGATGRKPVGLAHGMADHLS</sequence>
<reference evidence="2 3" key="1">
    <citation type="submission" date="2017-06" db="EMBL/GenBank/DDBJ databases">
        <authorList>
            <person name="Kim H.J."/>
            <person name="Triplett B.A."/>
        </authorList>
    </citation>
    <scope>NUCLEOTIDE SEQUENCE [LARGE SCALE GENOMIC DNA]</scope>
    <source>
        <strain evidence="2 3">DSM 44715</strain>
    </source>
</reference>
<dbReference type="OrthoDB" id="8440251at2"/>
<keyword evidence="1" id="KW-0812">Transmembrane</keyword>
<evidence type="ECO:0000313" key="3">
    <source>
        <dbReference type="Proteomes" id="UP000198318"/>
    </source>
</evidence>
<dbReference type="RefSeq" id="WP_143227968.1">
    <property type="nucleotide sequence ID" value="NZ_FZOR01000011.1"/>
</dbReference>
<name>A0A239HYM2_9ACTN</name>
<protein>
    <submittedName>
        <fullName evidence="2">Pentapeptide repeat-containing protein</fullName>
    </submittedName>
</protein>
<feature type="transmembrane region" description="Helical" evidence="1">
    <location>
        <begin position="60"/>
        <end position="81"/>
    </location>
</feature>
<dbReference type="Proteomes" id="UP000198318">
    <property type="component" value="Unassembled WGS sequence"/>
</dbReference>
<proteinExistence type="predicted"/>
<accession>A0A239HYM2</accession>